<protein>
    <submittedName>
        <fullName evidence="2">(apollo) hypothetical protein</fullName>
    </submittedName>
</protein>
<evidence type="ECO:0000313" key="3">
    <source>
        <dbReference type="Proteomes" id="UP000691718"/>
    </source>
</evidence>
<dbReference type="Proteomes" id="UP000691718">
    <property type="component" value="Unassembled WGS sequence"/>
</dbReference>
<keyword evidence="1" id="KW-1133">Transmembrane helix</keyword>
<gene>
    <name evidence="2" type="ORF">PAPOLLO_LOCUS18771</name>
</gene>
<feature type="transmembrane region" description="Helical" evidence="1">
    <location>
        <begin position="44"/>
        <end position="66"/>
    </location>
</feature>
<feature type="transmembrane region" description="Helical" evidence="1">
    <location>
        <begin position="15"/>
        <end position="32"/>
    </location>
</feature>
<proteinExistence type="predicted"/>
<reference evidence="2" key="1">
    <citation type="submission" date="2021-04" db="EMBL/GenBank/DDBJ databases">
        <authorList>
            <person name="Tunstrom K."/>
        </authorList>
    </citation>
    <scope>NUCLEOTIDE SEQUENCE</scope>
</reference>
<accession>A0A8S3XJW8</accession>
<keyword evidence="3" id="KW-1185">Reference proteome</keyword>
<dbReference type="AlphaFoldDB" id="A0A8S3XJW8"/>
<dbReference type="OrthoDB" id="1372046at2759"/>
<evidence type="ECO:0000313" key="2">
    <source>
        <dbReference type="EMBL" id="CAG5027164.1"/>
    </source>
</evidence>
<name>A0A8S3XJW8_PARAO</name>
<comment type="caution">
    <text evidence="2">The sequence shown here is derived from an EMBL/GenBank/DDBJ whole genome shotgun (WGS) entry which is preliminary data.</text>
</comment>
<keyword evidence="1" id="KW-0812">Transmembrane</keyword>
<dbReference type="EMBL" id="CAJQZP010001184">
    <property type="protein sequence ID" value="CAG5027164.1"/>
    <property type="molecule type" value="Genomic_DNA"/>
</dbReference>
<keyword evidence="1" id="KW-0472">Membrane</keyword>
<evidence type="ECO:0000256" key="1">
    <source>
        <dbReference type="SAM" id="Phobius"/>
    </source>
</evidence>
<organism evidence="2 3">
    <name type="scientific">Parnassius apollo</name>
    <name type="common">Apollo butterfly</name>
    <name type="synonym">Papilio apollo</name>
    <dbReference type="NCBI Taxonomy" id="110799"/>
    <lineage>
        <taxon>Eukaryota</taxon>
        <taxon>Metazoa</taxon>
        <taxon>Ecdysozoa</taxon>
        <taxon>Arthropoda</taxon>
        <taxon>Hexapoda</taxon>
        <taxon>Insecta</taxon>
        <taxon>Pterygota</taxon>
        <taxon>Neoptera</taxon>
        <taxon>Endopterygota</taxon>
        <taxon>Lepidoptera</taxon>
        <taxon>Glossata</taxon>
        <taxon>Ditrysia</taxon>
        <taxon>Papilionoidea</taxon>
        <taxon>Papilionidae</taxon>
        <taxon>Parnassiinae</taxon>
        <taxon>Parnassini</taxon>
        <taxon>Parnassius</taxon>
        <taxon>Parnassius</taxon>
    </lineage>
</organism>
<sequence length="132" mass="14447">MSKITSEKTLNQSSANMISIVCILIICGLYLLKVYSKSRHEPPLLAGGLPILGHAHLLIGGGLRLWKSVKIISYKCCKAGGISTLLMGPFKFYVLTDPDDFMTVANSCLEKGFLYNFAKPWLGEGLLTAPRK</sequence>